<feature type="transmembrane region" description="Helical" evidence="1">
    <location>
        <begin position="353"/>
        <end position="373"/>
    </location>
</feature>
<feature type="transmembrane region" description="Helical" evidence="1">
    <location>
        <begin position="433"/>
        <end position="451"/>
    </location>
</feature>
<dbReference type="RefSeq" id="WP_184260059.1">
    <property type="nucleotide sequence ID" value="NZ_JACHIO010000028.1"/>
</dbReference>
<dbReference type="AlphaFoldDB" id="A0A7W7ZUI9"/>
<comment type="caution">
    <text evidence="2">The sequence shown here is derived from an EMBL/GenBank/DDBJ whole genome shotgun (WGS) entry which is preliminary data.</text>
</comment>
<feature type="transmembrane region" description="Helical" evidence="1">
    <location>
        <begin position="102"/>
        <end position="119"/>
    </location>
</feature>
<proteinExistence type="predicted"/>
<evidence type="ECO:0000313" key="3">
    <source>
        <dbReference type="Proteomes" id="UP000584867"/>
    </source>
</evidence>
<dbReference type="EMBL" id="JACHIO010000028">
    <property type="protein sequence ID" value="MBB5066435.1"/>
    <property type="molecule type" value="Genomic_DNA"/>
</dbReference>
<gene>
    <name evidence="2" type="ORF">HDF15_004815</name>
</gene>
<protein>
    <recommendedName>
        <fullName evidence="4">Glycosyltransferase RgtA/B/C/D-like domain-containing protein</fullName>
    </recommendedName>
</protein>
<reference evidence="2 3" key="1">
    <citation type="submission" date="2020-08" db="EMBL/GenBank/DDBJ databases">
        <title>Genomic Encyclopedia of Type Strains, Phase IV (KMG-V): Genome sequencing to study the core and pangenomes of soil and plant-associated prokaryotes.</title>
        <authorList>
            <person name="Whitman W."/>
        </authorList>
    </citation>
    <scope>NUCLEOTIDE SEQUENCE [LARGE SCALE GENOMIC DNA]</scope>
    <source>
        <strain evidence="2 3">X5P3</strain>
    </source>
</reference>
<feature type="transmembrane region" description="Helical" evidence="1">
    <location>
        <begin position="385"/>
        <end position="403"/>
    </location>
</feature>
<feature type="transmembrane region" description="Helical" evidence="1">
    <location>
        <begin position="139"/>
        <end position="160"/>
    </location>
</feature>
<feature type="transmembrane region" description="Helical" evidence="1">
    <location>
        <begin position="231"/>
        <end position="252"/>
    </location>
</feature>
<feature type="transmembrane region" description="Helical" evidence="1">
    <location>
        <begin position="24"/>
        <end position="42"/>
    </location>
</feature>
<sequence length="588" mass="64958">MNEVAVSSTETQSDSIAPIDTRRLQVWVWVALIAIALVRAWYTRYEFDGDSISYLDIARAIVDGHPGMAIHPYWAPGYPVLLSFFLWLFHPNAYWECPLAHLVNVLIFAGGLASFQLFWSEVRRWHESLTQQSGAAIPASAFWALGYSVFGIATLSVIPVSRVGPDLLWAVFCCLAGWSILRLRRSPRIGTALLLGLFLALGYYAKAPFFPIGFIFIACAGFSVPLSRRRLLLSGTSLVLFLLLCAPFIRAISLAKHHFTFGESARLSQAFYINGVSYYVHWQGGPTGSGVPVHPTRKLNDFPEIYEFAAKDMGTYPPWFDPTYWYEGLTPHLNWSLQAKIFVANLILELQTIMETGAGIVCATIVLVLMATYRGQWIKHIRKLWPLWLPAAMALPMFALVHVEPRFMGGWLILLFAGAICACSLPKGSGTPRLVSCVGLAALIATGATLISQASQEALRSDHAAGRSPRSAVIATFLLQNDLRPGGRVAVIGDSMEAYWAHLARLQVVAEIPANIRWYQAHPALDYWESGPEQQKKALGIIEQTGAEAVIADPQGYVVQGSEPSIVPAPWKKIDGTDAYVYFFHASK</sequence>
<dbReference type="Proteomes" id="UP000584867">
    <property type="component" value="Unassembled WGS sequence"/>
</dbReference>
<evidence type="ECO:0008006" key="4">
    <source>
        <dbReference type="Google" id="ProtNLM"/>
    </source>
</evidence>
<evidence type="ECO:0000313" key="2">
    <source>
        <dbReference type="EMBL" id="MBB5066435.1"/>
    </source>
</evidence>
<feature type="transmembrane region" description="Helical" evidence="1">
    <location>
        <begin position="203"/>
        <end position="224"/>
    </location>
</feature>
<feature type="transmembrane region" description="Helical" evidence="1">
    <location>
        <begin position="409"/>
        <end position="426"/>
    </location>
</feature>
<keyword evidence="1" id="KW-0472">Membrane</keyword>
<feature type="transmembrane region" description="Helical" evidence="1">
    <location>
        <begin position="167"/>
        <end position="183"/>
    </location>
</feature>
<keyword evidence="1" id="KW-0812">Transmembrane</keyword>
<feature type="transmembrane region" description="Helical" evidence="1">
    <location>
        <begin position="73"/>
        <end position="90"/>
    </location>
</feature>
<keyword evidence="1" id="KW-1133">Transmembrane helix</keyword>
<organism evidence="2 3">
    <name type="scientific">Granulicella mallensis</name>
    <dbReference type="NCBI Taxonomy" id="940614"/>
    <lineage>
        <taxon>Bacteria</taxon>
        <taxon>Pseudomonadati</taxon>
        <taxon>Acidobacteriota</taxon>
        <taxon>Terriglobia</taxon>
        <taxon>Terriglobales</taxon>
        <taxon>Acidobacteriaceae</taxon>
        <taxon>Granulicella</taxon>
    </lineage>
</organism>
<name>A0A7W7ZUI9_9BACT</name>
<accession>A0A7W7ZUI9</accession>
<evidence type="ECO:0000256" key="1">
    <source>
        <dbReference type="SAM" id="Phobius"/>
    </source>
</evidence>